<feature type="region of interest" description="Disordered" evidence="6">
    <location>
        <begin position="1"/>
        <end position="42"/>
    </location>
</feature>
<evidence type="ECO:0000259" key="8">
    <source>
        <dbReference type="Pfam" id="PF08281"/>
    </source>
</evidence>
<accession>A0ABX6H548</accession>
<evidence type="ECO:0000256" key="6">
    <source>
        <dbReference type="SAM" id="MobiDB-lite"/>
    </source>
</evidence>
<evidence type="ECO:0000259" key="7">
    <source>
        <dbReference type="Pfam" id="PF04542"/>
    </source>
</evidence>
<keyword evidence="3" id="KW-0731">Sigma factor</keyword>
<gene>
    <name evidence="9" type="ORF">GSU69_17080</name>
</gene>
<name>A0ABX6H548_9MICO</name>
<evidence type="ECO:0000256" key="2">
    <source>
        <dbReference type="ARBA" id="ARBA00023015"/>
    </source>
</evidence>
<dbReference type="PANTHER" id="PTHR43133">
    <property type="entry name" value="RNA POLYMERASE ECF-TYPE SIGMA FACTO"/>
    <property type="match status" value="1"/>
</dbReference>
<dbReference type="PANTHER" id="PTHR43133:SF52">
    <property type="entry name" value="ECF RNA POLYMERASE SIGMA FACTOR SIGL"/>
    <property type="match status" value="1"/>
</dbReference>
<evidence type="ECO:0000313" key="10">
    <source>
        <dbReference type="Proteomes" id="UP000464597"/>
    </source>
</evidence>
<evidence type="ECO:0000256" key="1">
    <source>
        <dbReference type="ARBA" id="ARBA00010641"/>
    </source>
</evidence>
<keyword evidence="2" id="KW-0805">Transcription regulation</keyword>
<dbReference type="EMBL" id="CP047180">
    <property type="protein sequence ID" value="QHC64954.1"/>
    <property type="molecule type" value="Genomic_DNA"/>
</dbReference>
<dbReference type="Gene3D" id="1.10.10.10">
    <property type="entry name" value="Winged helix-like DNA-binding domain superfamily/Winged helix DNA-binding domain"/>
    <property type="match status" value="1"/>
</dbReference>
<evidence type="ECO:0000256" key="4">
    <source>
        <dbReference type="ARBA" id="ARBA00023125"/>
    </source>
</evidence>
<feature type="domain" description="RNA polymerase sigma factor 70 region 4 type 2" evidence="8">
    <location>
        <begin position="140"/>
        <end position="190"/>
    </location>
</feature>
<sequence>MTQPDPRPAPVPAAGPAVPPLDPPPLDPPPLDPAPGDPAPLDLTAAFDEHGSALLGFAVNALRDRGLAEDCVQETFLRAWRSRERYSAERASPRTWLFAIARNVIVDAHRSLQRLPRIVPAEMLDDVPGDDVDPLEPLMMVEALARLSPEHRQVVVAIHLRGESYAEVSAATGVAVATLRTRTFYALKALRTHLAAPDPTPEDRS</sequence>
<organism evidence="9 10">
    <name type="scientific">Rathayibacter festucae</name>
    <dbReference type="NCBI Taxonomy" id="110937"/>
    <lineage>
        <taxon>Bacteria</taxon>
        <taxon>Bacillati</taxon>
        <taxon>Actinomycetota</taxon>
        <taxon>Actinomycetes</taxon>
        <taxon>Micrococcales</taxon>
        <taxon>Microbacteriaceae</taxon>
        <taxon>Rathayibacter</taxon>
    </lineage>
</organism>
<dbReference type="InterPro" id="IPR013325">
    <property type="entry name" value="RNA_pol_sigma_r2"/>
</dbReference>
<keyword evidence="10" id="KW-1185">Reference proteome</keyword>
<dbReference type="SUPFAM" id="SSF88946">
    <property type="entry name" value="Sigma2 domain of RNA polymerase sigma factors"/>
    <property type="match status" value="1"/>
</dbReference>
<comment type="similarity">
    <text evidence="1">Belongs to the sigma-70 factor family. ECF subfamily.</text>
</comment>
<dbReference type="InterPro" id="IPR036388">
    <property type="entry name" value="WH-like_DNA-bd_sf"/>
</dbReference>
<dbReference type="InterPro" id="IPR014284">
    <property type="entry name" value="RNA_pol_sigma-70_dom"/>
</dbReference>
<dbReference type="CDD" id="cd06171">
    <property type="entry name" value="Sigma70_r4"/>
    <property type="match status" value="1"/>
</dbReference>
<dbReference type="Gene3D" id="1.10.1740.10">
    <property type="match status" value="1"/>
</dbReference>
<dbReference type="InterPro" id="IPR013324">
    <property type="entry name" value="RNA_pol_sigma_r3/r4-like"/>
</dbReference>
<dbReference type="Pfam" id="PF08281">
    <property type="entry name" value="Sigma70_r4_2"/>
    <property type="match status" value="1"/>
</dbReference>
<dbReference type="SUPFAM" id="SSF88659">
    <property type="entry name" value="Sigma3 and sigma4 domains of RNA polymerase sigma factors"/>
    <property type="match status" value="1"/>
</dbReference>
<proteinExistence type="inferred from homology"/>
<evidence type="ECO:0000313" key="9">
    <source>
        <dbReference type="EMBL" id="QHC64954.1"/>
    </source>
</evidence>
<dbReference type="InterPro" id="IPR039425">
    <property type="entry name" value="RNA_pol_sigma-70-like"/>
</dbReference>
<keyword evidence="5" id="KW-0804">Transcription</keyword>
<keyword evidence="4" id="KW-0238">DNA-binding</keyword>
<feature type="compositionally biased region" description="Pro residues" evidence="6">
    <location>
        <begin position="1"/>
        <end position="38"/>
    </location>
</feature>
<dbReference type="InterPro" id="IPR013249">
    <property type="entry name" value="RNA_pol_sigma70_r4_t2"/>
</dbReference>
<evidence type="ECO:0000256" key="3">
    <source>
        <dbReference type="ARBA" id="ARBA00023082"/>
    </source>
</evidence>
<dbReference type="InterPro" id="IPR007627">
    <property type="entry name" value="RNA_pol_sigma70_r2"/>
</dbReference>
<reference evidence="10" key="1">
    <citation type="submission" date="2019-12" db="EMBL/GenBank/DDBJ databases">
        <title>Complete and draft genome sequences of new strains and members of some known species of the genus Rathayibacter isolated from plants.</title>
        <authorList>
            <person name="Tarlachkov S.V."/>
            <person name="Starodumova I.P."/>
            <person name="Dorofeeva L.V."/>
            <person name="Prisyazhnaya N.V."/>
            <person name="Leyn S."/>
            <person name="Zlamal J."/>
            <person name="Elan M."/>
            <person name="Osterman A.L."/>
            <person name="Nadler S."/>
            <person name="Subbotin S.A."/>
            <person name="Evtushenko L.I."/>
        </authorList>
    </citation>
    <scope>NUCLEOTIDE SEQUENCE [LARGE SCALE GENOMIC DNA]</scope>
    <source>
        <strain evidence="10">VKM Ac-2802</strain>
    </source>
</reference>
<dbReference type="NCBIfam" id="TIGR02937">
    <property type="entry name" value="sigma70-ECF"/>
    <property type="match status" value="1"/>
</dbReference>
<protein>
    <submittedName>
        <fullName evidence="9">Sigma-70 family RNA polymerase sigma factor</fullName>
    </submittedName>
</protein>
<dbReference type="Proteomes" id="UP000464597">
    <property type="component" value="Chromosome"/>
</dbReference>
<dbReference type="Pfam" id="PF04542">
    <property type="entry name" value="Sigma70_r2"/>
    <property type="match status" value="1"/>
</dbReference>
<evidence type="ECO:0000256" key="5">
    <source>
        <dbReference type="ARBA" id="ARBA00023163"/>
    </source>
</evidence>
<feature type="domain" description="RNA polymerase sigma-70 region 2" evidence="7">
    <location>
        <begin position="47"/>
        <end position="114"/>
    </location>
</feature>